<gene>
    <name evidence="1" type="ORF">PSQ40_03210</name>
</gene>
<sequence length="76" mass="7577">MRAGLSLIALLLALGLVALVAKKALTVAAPPAAPKAPVAEVPLSAGAPNASGQAVQQYRQALESALQAPRPVSDEP</sequence>
<protein>
    <submittedName>
        <fullName evidence="1">Uncharacterized protein</fullName>
    </submittedName>
</protein>
<dbReference type="Proteomes" id="UP001528673">
    <property type="component" value="Unassembled WGS sequence"/>
</dbReference>
<name>A0ABT5MU51_9BURK</name>
<evidence type="ECO:0000313" key="1">
    <source>
        <dbReference type="EMBL" id="MDD0837574.1"/>
    </source>
</evidence>
<proteinExistence type="predicted"/>
<accession>A0ABT5MU51</accession>
<dbReference type="RefSeq" id="WP_273948747.1">
    <property type="nucleotide sequence ID" value="NZ_JAQSIP010000001.1"/>
</dbReference>
<dbReference type="EMBL" id="JAQSIP010000001">
    <property type="protein sequence ID" value="MDD0837574.1"/>
    <property type="molecule type" value="Genomic_DNA"/>
</dbReference>
<reference evidence="1 2" key="1">
    <citation type="submission" date="2023-02" db="EMBL/GenBank/DDBJ databases">
        <title>Bacterial whole genomic sequence of Curvibacter sp. HBC61.</title>
        <authorList>
            <person name="Le V."/>
            <person name="Ko S.-R."/>
            <person name="Ahn C.-Y."/>
            <person name="Oh H.-M."/>
        </authorList>
    </citation>
    <scope>NUCLEOTIDE SEQUENCE [LARGE SCALE GENOMIC DNA]</scope>
    <source>
        <strain evidence="1 2">HBC61</strain>
    </source>
</reference>
<keyword evidence="2" id="KW-1185">Reference proteome</keyword>
<evidence type="ECO:0000313" key="2">
    <source>
        <dbReference type="Proteomes" id="UP001528673"/>
    </source>
</evidence>
<organism evidence="1 2">
    <name type="scientific">Curvibacter cyanobacteriorum</name>
    <dbReference type="NCBI Taxonomy" id="3026422"/>
    <lineage>
        <taxon>Bacteria</taxon>
        <taxon>Pseudomonadati</taxon>
        <taxon>Pseudomonadota</taxon>
        <taxon>Betaproteobacteria</taxon>
        <taxon>Burkholderiales</taxon>
        <taxon>Comamonadaceae</taxon>
        <taxon>Curvibacter</taxon>
    </lineage>
</organism>
<comment type="caution">
    <text evidence="1">The sequence shown here is derived from an EMBL/GenBank/DDBJ whole genome shotgun (WGS) entry which is preliminary data.</text>
</comment>